<reference evidence="1" key="1">
    <citation type="submission" date="2021-06" db="EMBL/GenBank/DDBJ databases">
        <authorList>
            <person name="Hodson N. C."/>
            <person name="Mongue J. A."/>
            <person name="Jaron S. K."/>
        </authorList>
    </citation>
    <scope>NUCLEOTIDE SEQUENCE</scope>
</reference>
<sequence length="47" mass="5150">RYPVCLQVIMCIPTVSLIPGCYASKLEAPTVNYSCHFGCIFGKSLLL</sequence>
<evidence type="ECO:0000313" key="1">
    <source>
        <dbReference type="EMBL" id="CAG7825567.1"/>
    </source>
</evidence>
<organism evidence="1 2">
    <name type="scientific">Allacma fusca</name>
    <dbReference type="NCBI Taxonomy" id="39272"/>
    <lineage>
        <taxon>Eukaryota</taxon>
        <taxon>Metazoa</taxon>
        <taxon>Ecdysozoa</taxon>
        <taxon>Arthropoda</taxon>
        <taxon>Hexapoda</taxon>
        <taxon>Collembola</taxon>
        <taxon>Symphypleona</taxon>
        <taxon>Sminthuridae</taxon>
        <taxon>Allacma</taxon>
    </lineage>
</organism>
<comment type="caution">
    <text evidence="1">The sequence shown here is derived from an EMBL/GenBank/DDBJ whole genome shotgun (WGS) entry which is preliminary data.</text>
</comment>
<keyword evidence="2" id="KW-1185">Reference proteome</keyword>
<dbReference type="Proteomes" id="UP000708208">
    <property type="component" value="Unassembled WGS sequence"/>
</dbReference>
<dbReference type="AlphaFoldDB" id="A0A8J2PE30"/>
<feature type="non-terminal residue" evidence="1">
    <location>
        <position position="1"/>
    </location>
</feature>
<protein>
    <submittedName>
        <fullName evidence="1">Uncharacterized protein</fullName>
    </submittedName>
</protein>
<dbReference type="EMBL" id="CAJVCH010536740">
    <property type="protein sequence ID" value="CAG7825567.1"/>
    <property type="molecule type" value="Genomic_DNA"/>
</dbReference>
<evidence type="ECO:0000313" key="2">
    <source>
        <dbReference type="Proteomes" id="UP000708208"/>
    </source>
</evidence>
<name>A0A8J2PE30_9HEXA</name>
<accession>A0A8J2PE30</accession>
<gene>
    <name evidence="1" type="ORF">AFUS01_LOCUS35670</name>
</gene>
<proteinExistence type="predicted"/>